<gene>
    <name evidence="1" type="ORF">KC01_LOCUS37885</name>
</gene>
<proteinExistence type="predicted"/>
<evidence type="ECO:0000313" key="2">
    <source>
        <dbReference type="Proteomes" id="UP001497482"/>
    </source>
</evidence>
<keyword evidence="2" id="KW-1185">Reference proteome</keyword>
<organism evidence="1 2">
    <name type="scientific">Knipowitschia caucasica</name>
    <name type="common">Caucasian dwarf goby</name>
    <name type="synonym">Pomatoschistus caucasicus</name>
    <dbReference type="NCBI Taxonomy" id="637954"/>
    <lineage>
        <taxon>Eukaryota</taxon>
        <taxon>Metazoa</taxon>
        <taxon>Chordata</taxon>
        <taxon>Craniata</taxon>
        <taxon>Vertebrata</taxon>
        <taxon>Euteleostomi</taxon>
        <taxon>Actinopterygii</taxon>
        <taxon>Neopterygii</taxon>
        <taxon>Teleostei</taxon>
        <taxon>Neoteleostei</taxon>
        <taxon>Acanthomorphata</taxon>
        <taxon>Gobiaria</taxon>
        <taxon>Gobiiformes</taxon>
        <taxon>Gobioidei</taxon>
        <taxon>Gobiidae</taxon>
        <taxon>Gobiinae</taxon>
        <taxon>Knipowitschia</taxon>
    </lineage>
</organism>
<dbReference type="AlphaFoldDB" id="A0AAV2MDL3"/>
<protein>
    <submittedName>
        <fullName evidence="1">Uncharacterized protein</fullName>
    </submittedName>
</protein>
<dbReference type="EMBL" id="OZ035829">
    <property type="protein sequence ID" value="CAL1611475.1"/>
    <property type="molecule type" value="Genomic_DNA"/>
</dbReference>
<name>A0AAV2MDL3_KNICA</name>
<sequence>MVLRSFEVVVVLRSFEVVEVLRSFEVVEVLRSFEVVMVLRSFEVVVVLRSFEVVERNLNLDPTSEPEGSKMELAGPPQKCVICGEEFQFSQIKAHRDPAIGDGVTRHIFATIMSKLQFGFDISFAPGGTLLFEGGGCWINYFSMLSLEEPPNKSSTYDEA</sequence>
<accession>A0AAV2MDL3</accession>
<dbReference type="Proteomes" id="UP001497482">
    <property type="component" value="Chromosome 7"/>
</dbReference>
<reference evidence="1 2" key="1">
    <citation type="submission" date="2024-04" db="EMBL/GenBank/DDBJ databases">
        <authorList>
            <person name="Waldvogel A.-M."/>
            <person name="Schoenle A."/>
        </authorList>
    </citation>
    <scope>NUCLEOTIDE SEQUENCE [LARGE SCALE GENOMIC DNA]</scope>
</reference>
<evidence type="ECO:0000313" key="1">
    <source>
        <dbReference type="EMBL" id="CAL1611475.1"/>
    </source>
</evidence>